<accession>A0A5C6FG88</accession>
<name>A0A5C6FG88_9BACT</name>
<gene>
    <name evidence="4" type="ORF">Poly51_19800</name>
</gene>
<reference evidence="4 5" key="1">
    <citation type="submission" date="2019-02" db="EMBL/GenBank/DDBJ databases">
        <title>Deep-cultivation of Planctomycetes and their phenomic and genomic characterization uncovers novel biology.</title>
        <authorList>
            <person name="Wiegand S."/>
            <person name="Jogler M."/>
            <person name="Boedeker C."/>
            <person name="Pinto D."/>
            <person name="Vollmers J."/>
            <person name="Rivas-Marin E."/>
            <person name="Kohn T."/>
            <person name="Peeters S.H."/>
            <person name="Heuer A."/>
            <person name="Rast P."/>
            <person name="Oberbeckmann S."/>
            <person name="Bunk B."/>
            <person name="Jeske O."/>
            <person name="Meyerdierks A."/>
            <person name="Storesund J.E."/>
            <person name="Kallscheuer N."/>
            <person name="Luecker S."/>
            <person name="Lage O.M."/>
            <person name="Pohl T."/>
            <person name="Merkel B.J."/>
            <person name="Hornburger P."/>
            <person name="Mueller R.-W."/>
            <person name="Bruemmer F."/>
            <person name="Labrenz M."/>
            <person name="Spormann A.M."/>
            <person name="Op Den Camp H."/>
            <person name="Overmann J."/>
            <person name="Amann R."/>
            <person name="Jetten M.S.M."/>
            <person name="Mascher T."/>
            <person name="Medema M.H."/>
            <person name="Devos D.P."/>
            <person name="Kaster A.-K."/>
            <person name="Ovreas L."/>
            <person name="Rohde M."/>
            <person name="Galperin M.Y."/>
            <person name="Jogler C."/>
        </authorList>
    </citation>
    <scope>NUCLEOTIDE SEQUENCE [LARGE SCALE GENOMIC DNA]</scope>
    <source>
        <strain evidence="4 5">Poly51</strain>
    </source>
</reference>
<dbReference type="AlphaFoldDB" id="A0A5C6FG88"/>
<dbReference type="Pfam" id="PF14031">
    <property type="entry name" value="D-ser_dehydrat"/>
    <property type="match status" value="1"/>
</dbReference>
<dbReference type="Gene3D" id="2.40.37.20">
    <property type="entry name" value="D-serine dehydratase-like domain"/>
    <property type="match status" value="1"/>
</dbReference>
<dbReference type="InterPro" id="IPR001608">
    <property type="entry name" value="Ala_racemase_N"/>
</dbReference>
<dbReference type="GO" id="GO:0043876">
    <property type="term" value="F:D-threonine aldolase activity"/>
    <property type="evidence" value="ECO:0007669"/>
    <property type="project" value="UniProtKB-EC"/>
</dbReference>
<dbReference type="RefSeq" id="WP_146456631.1">
    <property type="nucleotide sequence ID" value="NZ_SJPW01000002.1"/>
</dbReference>
<dbReference type="InterPro" id="IPR042208">
    <property type="entry name" value="D-ser_dehydrat-like_sf"/>
</dbReference>
<feature type="domain" description="D-serine dehydratase-like" evidence="3">
    <location>
        <begin position="265"/>
        <end position="355"/>
    </location>
</feature>
<protein>
    <submittedName>
        <fullName evidence="4">D-threonine aldolase</fullName>
        <ecNumber evidence="4">4.1.2.42</ecNumber>
    </submittedName>
</protein>
<evidence type="ECO:0000256" key="1">
    <source>
        <dbReference type="ARBA" id="ARBA00005323"/>
    </source>
</evidence>
<dbReference type="InterPro" id="IPR051466">
    <property type="entry name" value="D-amino_acid_metab_enzyme"/>
</dbReference>
<keyword evidence="5" id="KW-1185">Reference proteome</keyword>
<dbReference type="PANTHER" id="PTHR28004:SF2">
    <property type="entry name" value="D-SERINE DEHYDRATASE"/>
    <property type="match status" value="1"/>
</dbReference>
<dbReference type="Gene3D" id="3.20.20.10">
    <property type="entry name" value="Alanine racemase"/>
    <property type="match status" value="1"/>
</dbReference>
<evidence type="ECO:0000259" key="3">
    <source>
        <dbReference type="SMART" id="SM01119"/>
    </source>
</evidence>
<dbReference type="GO" id="GO:0036088">
    <property type="term" value="P:D-serine catabolic process"/>
    <property type="evidence" value="ECO:0007669"/>
    <property type="project" value="TreeGrafter"/>
</dbReference>
<dbReference type="SUPFAM" id="SSF51419">
    <property type="entry name" value="PLP-binding barrel"/>
    <property type="match status" value="1"/>
</dbReference>
<proteinExistence type="inferred from homology"/>
<evidence type="ECO:0000313" key="5">
    <source>
        <dbReference type="Proteomes" id="UP000318288"/>
    </source>
</evidence>
<comment type="similarity">
    <text evidence="1">Belongs to the DSD1 family.</text>
</comment>
<dbReference type="Proteomes" id="UP000318288">
    <property type="component" value="Unassembled WGS sequence"/>
</dbReference>
<comment type="caution">
    <text evidence="4">The sequence shown here is derived from an EMBL/GenBank/DDBJ whole genome shotgun (WGS) entry which is preliminary data.</text>
</comment>
<dbReference type="PANTHER" id="PTHR28004">
    <property type="entry name" value="ZGC:162816-RELATED"/>
    <property type="match status" value="1"/>
</dbReference>
<organism evidence="4 5">
    <name type="scientific">Rubripirellula tenax</name>
    <dbReference type="NCBI Taxonomy" id="2528015"/>
    <lineage>
        <taxon>Bacteria</taxon>
        <taxon>Pseudomonadati</taxon>
        <taxon>Planctomycetota</taxon>
        <taxon>Planctomycetia</taxon>
        <taxon>Pirellulales</taxon>
        <taxon>Pirellulaceae</taxon>
        <taxon>Rubripirellula</taxon>
    </lineage>
</organism>
<dbReference type="InterPro" id="IPR026956">
    <property type="entry name" value="D-ser_dehydrat-like_dom"/>
</dbReference>
<dbReference type="CDD" id="cd06821">
    <property type="entry name" value="PLPDE_III_D-TA"/>
    <property type="match status" value="1"/>
</dbReference>
<dbReference type="EC" id="4.1.2.42" evidence="4"/>
<keyword evidence="2 4" id="KW-0456">Lyase</keyword>
<dbReference type="GO" id="GO:0008721">
    <property type="term" value="F:D-serine ammonia-lyase activity"/>
    <property type="evidence" value="ECO:0007669"/>
    <property type="project" value="TreeGrafter"/>
</dbReference>
<dbReference type="EMBL" id="SJPW01000002">
    <property type="protein sequence ID" value="TWU59194.1"/>
    <property type="molecule type" value="Genomic_DNA"/>
</dbReference>
<evidence type="ECO:0000313" key="4">
    <source>
        <dbReference type="EMBL" id="TWU59194.1"/>
    </source>
</evidence>
<dbReference type="Pfam" id="PF01168">
    <property type="entry name" value="Ala_racemase_N"/>
    <property type="match status" value="1"/>
</dbReference>
<dbReference type="OrthoDB" id="9788869at2"/>
<dbReference type="SMART" id="SM01119">
    <property type="entry name" value="D-ser_dehydrat"/>
    <property type="match status" value="1"/>
</dbReference>
<dbReference type="InterPro" id="IPR029066">
    <property type="entry name" value="PLP-binding_barrel"/>
</dbReference>
<sequence>MGGQDRFNANQVNVDALIDVPSPGLLIHPATIAANIDRMIEIVGGPQHADRIRPHVKTHKMAELVRMQTAAGIHRFKAATLAEAEMVAVAGGRDVLIAYPMVGPNLKRLAELRDCYRSTLFSVITDNIDGCEMLSATFSDSARPLGVFIDVNGGMHRTGIMFGPDLDRLRSKIESTVGLNYNGLHIYDGHIHAPSLSQRAERAHRIIETVKVYDRRNPSQQIIAGGAPTFAIWADHTAYQCSPGTPLLWDINYEDSYPDLKFNIAAVLLTRVVSKPAANRLCLDLGHKAVASEMPLEKRIRLPELPDANLVGHNEEHLIIETPRADEFPLGRELIALPTHICPSVALHAYATVLKNGKATSERWPVTARDR</sequence>
<evidence type="ECO:0000256" key="2">
    <source>
        <dbReference type="ARBA" id="ARBA00023239"/>
    </source>
</evidence>